<sequence>MPYIFWVWQGTTDKGLYVLNEVSPIYAIAILFMG</sequence>
<protein>
    <submittedName>
        <fullName evidence="1">Uncharacterized protein</fullName>
    </submittedName>
</protein>
<comment type="caution">
    <text evidence="1">The sequence shown here is derived from an EMBL/GenBank/DDBJ whole genome shotgun (WGS) entry which is preliminary data.</text>
</comment>
<name>X1R0W4_9ZZZZ</name>
<organism evidence="1">
    <name type="scientific">marine sediment metagenome</name>
    <dbReference type="NCBI Taxonomy" id="412755"/>
    <lineage>
        <taxon>unclassified sequences</taxon>
        <taxon>metagenomes</taxon>
        <taxon>ecological metagenomes</taxon>
    </lineage>
</organism>
<accession>X1R0W4</accession>
<proteinExistence type="predicted"/>
<feature type="non-terminal residue" evidence="1">
    <location>
        <position position="34"/>
    </location>
</feature>
<reference evidence="1" key="1">
    <citation type="journal article" date="2014" name="Front. Microbiol.">
        <title>High frequency of phylogenetically diverse reductive dehalogenase-homologous genes in deep subseafloor sedimentary metagenomes.</title>
        <authorList>
            <person name="Kawai M."/>
            <person name="Futagami T."/>
            <person name="Toyoda A."/>
            <person name="Takaki Y."/>
            <person name="Nishi S."/>
            <person name="Hori S."/>
            <person name="Arai W."/>
            <person name="Tsubouchi T."/>
            <person name="Morono Y."/>
            <person name="Uchiyama I."/>
            <person name="Ito T."/>
            <person name="Fujiyama A."/>
            <person name="Inagaki F."/>
            <person name="Takami H."/>
        </authorList>
    </citation>
    <scope>NUCLEOTIDE SEQUENCE</scope>
    <source>
        <strain evidence="1">Expedition CK06-06</strain>
    </source>
</reference>
<evidence type="ECO:0000313" key="1">
    <source>
        <dbReference type="EMBL" id="GAI74437.1"/>
    </source>
</evidence>
<gene>
    <name evidence="1" type="ORF">S12H4_25458</name>
</gene>
<dbReference type="EMBL" id="BARW01014295">
    <property type="protein sequence ID" value="GAI74437.1"/>
    <property type="molecule type" value="Genomic_DNA"/>
</dbReference>
<dbReference type="AlphaFoldDB" id="X1R0W4"/>